<keyword evidence="1" id="KW-0813">Transport</keyword>
<evidence type="ECO:0000256" key="1">
    <source>
        <dbReference type="RuleBase" id="RU365079"/>
    </source>
</evidence>
<accession>A0A2G8SFN2</accession>
<feature type="region of interest" description="Disordered" evidence="2">
    <location>
        <begin position="414"/>
        <end position="443"/>
    </location>
</feature>
<reference evidence="4 5" key="1">
    <citation type="journal article" date="2015" name="Sci. Rep.">
        <title>Chromosome-level genome map provides insights into diverse defense mechanisms in the medicinal fungus Ganoderma sinense.</title>
        <authorList>
            <person name="Zhu Y."/>
            <person name="Xu J."/>
            <person name="Sun C."/>
            <person name="Zhou S."/>
            <person name="Xu H."/>
            <person name="Nelson D.R."/>
            <person name="Qian J."/>
            <person name="Song J."/>
            <person name="Luo H."/>
            <person name="Xiang L."/>
            <person name="Li Y."/>
            <person name="Xu Z."/>
            <person name="Ji A."/>
            <person name="Wang L."/>
            <person name="Lu S."/>
            <person name="Hayward A."/>
            <person name="Sun W."/>
            <person name="Li X."/>
            <person name="Schwartz D.C."/>
            <person name="Wang Y."/>
            <person name="Chen S."/>
        </authorList>
    </citation>
    <scope>NUCLEOTIDE SEQUENCE [LARGE SCALE GENOMIC DNA]</scope>
    <source>
        <strain evidence="4 5">ZZ0214-1</strain>
    </source>
</reference>
<comment type="function">
    <text evidence="1">Essential component of the TIM23 complex, a complex that mediates the translocation of transit peptide-containing proteins across the mitochondrial inner membrane.</text>
</comment>
<keyword evidence="1" id="KW-0496">Mitochondrion</keyword>
<protein>
    <recommendedName>
        <fullName evidence="1">Mitochondrial import inner membrane translocase subunit TIM50</fullName>
    </recommendedName>
</protein>
<comment type="subcellular location">
    <subcellularLocation>
        <location evidence="1">Mitochondrion inner membrane</location>
        <topology evidence="1">Single-pass membrane protein</topology>
    </subcellularLocation>
</comment>
<sequence>MRDNRSVTPPPPQMPSSSYLSLSEQEPSRVDEPATSRKLLVLDLNGTLLHRAPHTFRPKSRTATVDSRKRDRHSNFLPRLRPVHPRPYMPAFRNYLFHSRTKEWLDVMVWSSAQPHSVGDMVDKCFEEHKDDLLAVWARDTLGLSNDHYFRKVQTVKDLAKPWSLLSPKPTDTLPSPHNSIASTPHTSPEPSSPLRRNNDSIRPAVDASPQAHSALTTLLLDDSPRKAELQPFNHVCIGEYSGEKRVKDLENLQKEQDLAAARGQVDAYIVESETVDATTAATVAATTITAGSGSEQATAADADVGQGESSKKRKRKEKKLQKRAALLEQMSNGEGKPTVIYDETLLAVIGVLGEIKSQANVAAWIRAGGLWGSHGPPASASESQKVEVVATTATTLPTSSKVTLDVLDAKAEDKAAAESDDSTLSAEEAKAGKRKKKRARVRGPTPVLVGDIERSGDVVAVGNDEVTAVPMSSLPVSETVAEPEIEEQKMWFEHADVFAYWAERGRKMLEELDIPVEHGIER</sequence>
<dbReference type="OrthoDB" id="1711508at2759"/>
<comment type="subunit">
    <text evidence="1">Component of the TIM23 complex.</text>
</comment>
<feature type="region of interest" description="Disordered" evidence="2">
    <location>
        <begin position="164"/>
        <end position="210"/>
    </location>
</feature>
<comment type="caution">
    <text evidence="4">The sequence shown here is derived from an EMBL/GenBank/DDBJ whole genome shotgun (WGS) entry which is preliminary data.</text>
</comment>
<dbReference type="GO" id="GO:0015031">
    <property type="term" value="P:protein transport"/>
    <property type="evidence" value="ECO:0007669"/>
    <property type="project" value="UniProtKB-KW"/>
</dbReference>
<dbReference type="SMART" id="SM00577">
    <property type="entry name" value="CPDc"/>
    <property type="match status" value="1"/>
</dbReference>
<dbReference type="SUPFAM" id="SSF56784">
    <property type="entry name" value="HAD-like"/>
    <property type="match status" value="1"/>
</dbReference>
<keyword evidence="1" id="KW-0809">Transit peptide</keyword>
<evidence type="ECO:0000259" key="3">
    <source>
        <dbReference type="PROSITE" id="PS50969"/>
    </source>
</evidence>
<dbReference type="InterPro" id="IPR023214">
    <property type="entry name" value="HAD_sf"/>
</dbReference>
<feature type="compositionally biased region" description="Polar residues" evidence="2">
    <location>
        <begin position="173"/>
        <end position="182"/>
    </location>
</feature>
<feature type="region of interest" description="Disordered" evidence="2">
    <location>
        <begin position="52"/>
        <end position="79"/>
    </location>
</feature>
<feature type="compositionally biased region" description="Low complexity" evidence="2">
    <location>
        <begin position="183"/>
        <end position="194"/>
    </location>
</feature>
<dbReference type="STRING" id="1077348.A0A2G8SFN2"/>
<dbReference type="Gene3D" id="3.40.50.1000">
    <property type="entry name" value="HAD superfamily/HAD-like"/>
    <property type="match status" value="1"/>
</dbReference>
<dbReference type="Proteomes" id="UP000230002">
    <property type="component" value="Unassembled WGS sequence"/>
</dbReference>
<name>A0A2G8SFN2_9APHY</name>
<comment type="similarity">
    <text evidence="1">Belongs to the TIM50 family.</text>
</comment>
<gene>
    <name evidence="4" type="ORF">GSI_05254</name>
</gene>
<dbReference type="InterPro" id="IPR004274">
    <property type="entry name" value="FCP1_dom"/>
</dbReference>
<keyword evidence="1" id="KW-0811">Translocation</keyword>
<evidence type="ECO:0000313" key="4">
    <source>
        <dbReference type="EMBL" id="PIL32551.1"/>
    </source>
</evidence>
<organism evidence="4 5">
    <name type="scientific">Ganoderma sinense ZZ0214-1</name>
    <dbReference type="NCBI Taxonomy" id="1077348"/>
    <lineage>
        <taxon>Eukaryota</taxon>
        <taxon>Fungi</taxon>
        <taxon>Dikarya</taxon>
        <taxon>Basidiomycota</taxon>
        <taxon>Agaricomycotina</taxon>
        <taxon>Agaricomycetes</taxon>
        <taxon>Polyporales</taxon>
        <taxon>Polyporaceae</taxon>
        <taxon>Ganoderma</taxon>
    </lineage>
</organism>
<feature type="compositionally biased region" description="Polar residues" evidence="2">
    <location>
        <begin position="15"/>
        <end position="25"/>
    </location>
</feature>
<evidence type="ECO:0000313" key="5">
    <source>
        <dbReference type="Proteomes" id="UP000230002"/>
    </source>
</evidence>
<dbReference type="AlphaFoldDB" id="A0A2G8SFN2"/>
<dbReference type="GO" id="GO:0005744">
    <property type="term" value="C:TIM23 mitochondrial import inner membrane translocase complex"/>
    <property type="evidence" value="ECO:0007669"/>
    <property type="project" value="UniProtKB-UniRule"/>
</dbReference>
<feature type="domain" description="FCP1 homology" evidence="3">
    <location>
        <begin position="33"/>
        <end position="209"/>
    </location>
</feature>
<feature type="region of interest" description="Disordered" evidence="2">
    <location>
        <begin position="293"/>
        <end position="320"/>
    </location>
</feature>
<proteinExistence type="inferred from homology"/>
<keyword evidence="5" id="KW-1185">Reference proteome</keyword>
<dbReference type="PANTHER" id="PTHR12210">
    <property type="entry name" value="DULLARD PROTEIN PHOSPHATASE"/>
    <property type="match status" value="1"/>
</dbReference>
<dbReference type="EMBL" id="AYKW01000010">
    <property type="protein sequence ID" value="PIL32551.1"/>
    <property type="molecule type" value="Genomic_DNA"/>
</dbReference>
<dbReference type="InterPro" id="IPR050365">
    <property type="entry name" value="TIM50"/>
</dbReference>
<feature type="compositionally biased region" description="Basic residues" evidence="2">
    <location>
        <begin position="433"/>
        <end position="442"/>
    </location>
</feature>
<dbReference type="PROSITE" id="PS50969">
    <property type="entry name" value="FCP1"/>
    <property type="match status" value="1"/>
</dbReference>
<evidence type="ECO:0000256" key="2">
    <source>
        <dbReference type="SAM" id="MobiDB-lite"/>
    </source>
</evidence>
<dbReference type="InterPro" id="IPR036412">
    <property type="entry name" value="HAD-like_sf"/>
</dbReference>
<dbReference type="Pfam" id="PF03031">
    <property type="entry name" value="NIF"/>
    <property type="match status" value="1"/>
</dbReference>
<keyword evidence="1" id="KW-0653">Protein transport</keyword>
<feature type="region of interest" description="Disordered" evidence="2">
    <location>
        <begin position="1"/>
        <end position="34"/>
    </location>
</feature>